<evidence type="ECO:0000259" key="6">
    <source>
        <dbReference type="SMART" id="SM00415"/>
    </source>
</evidence>
<dbReference type="Proteomes" id="UP001530293">
    <property type="component" value="Unassembled WGS sequence"/>
</dbReference>
<dbReference type="GO" id="GO:0005634">
    <property type="term" value="C:nucleus"/>
    <property type="evidence" value="ECO:0007669"/>
    <property type="project" value="UniProtKB-SubCell"/>
</dbReference>
<dbReference type="SUPFAM" id="SSF46785">
    <property type="entry name" value="Winged helix' DNA-binding domain"/>
    <property type="match status" value="1"/>
</dbReference>
<evidence type="ECO:0000256" key="4">
    <source>
        <dbReference type="RuleBase" id="RU004020"/>
    </source>
</evidence>
<gene>
    <name evidence="7" type="ORF">ACHAWU_006548</name>
</gene>
<sequence length="376" mass="41879">MRSFDNVASGATMVKVTSSSIVVECQQHETPPSAVDCTPFVTRTRGGHPRNAPNAAERMLDISSKAGGDEEVAVSQPVPEFICHLYSMLLEASYSDFISWIVPTEDETSQMGGGIAGIGKIVVHNPEALQEDVLGNYYRHSKYASFQRQLNYFGFKKRLHNGKKGKLSPCSYIHELLTADMRSLFTLKRRPPLKRRSSEVSTSPDEESDSTDHEMQHHCENARISKRFCQDAKRNPKKRKVGSTKKQSKDGSPSPSPQAIVTWESNHFQTQCDSSTMESQMLHVRASVPTKIISSHEQDAFSREVVSSGTKLAPTAIEKQPLLDDLLSKSLPPWDILFNEDADSLDNDGVPAWVGDDGQYHYHNVDSHLVDLAMLF</sequence>
<dbReference type="InterPro" id="IPR036388">
    <property type="entry name" value="WH-like_DNA-bd_sf"/>
</dbReference>
<keyword evidence="2" id="KW-0238">DNA-binding</keyword>
<feature type="region of interest" description="Disordered" evidence="5">
    <location>
        <begin position="190"/>
        <end position="259"/>
    </location>
</feature>
<name>A0ABD3MCJ8_9STRA</name>
<protein>
    <recommendedName>
        <fullName evidence="6">HSF-type DNA-binding domain-containing protein</fullName>
    </recommendedName>
</protein>
<dbReference type="InterPro" id="IPR036390">
    <property type="entry name" value="WH_DNA-bd_sf"/>
</dbReference>
<accession>A0ABD3MCJ8</accession>
<dbReference type="GO" id="GO:0003677">
    <property type="term" value="F:DNA binding"/>
    <property type="evidence" value="ECO:0007669"/>
    <property type="project" value="UniProtKB-KW"/>
</dbReference>
<evidence type="ECO:0000313" key="7">
    <source>
        <dbReference type="EMBL" id="KAL3761518.1"/>
    </source>
</evidence>
<dbReference type="EMBL" id="JALLBG020000149">
    <property type="protein sequence ID" value="KAL3761518.1"/>
    <property type="molecule type" value="Genomic_DNA"/>
</dbReference>
<comment type="caution">
    <text evidence="7">The sequence shown here is derived from an EMBL/GenBank/DDBJ whole genome shotgun (WGS) entry which is preliminary data.</text>
</comment>
<dbReference type="PANTHER" id="PTHR10015">
    <property type="entry name" value="HEAT SHOCK TRANSCRIPTION FACTOR"/>
    <property type="match status" value="1"/>
</dbReference>
<dbReference type="SMART" id="SM00415">
    <property type="entry name" value="HSF"/>
    <property type="match status" value="1"/>
</dbReference>
<evidence type="ECO:0000313" key="8">
    <source>
        <dbReference type="Proteomes" id="UP001530293"/>
    </source>
</evidence>
<keyword evidence="3" id="KW-0539">Nucleus</keyword>
<keyword evidence="8" id="KW-1185">Reference proteome</keyword>
<dbReference type="InterPro" id="IPR000232">
    <property type="entry name" value="HSF_DNA-bd"/>
</dbReference>
<feature type="compositionally biased region" description="Basic and acidic residues" evidence="5">
    <location>
        <begin position="210"/>
        <end position="234"/>
    </location>
</feature>
<evidence type="ECO:0000256" key="3">
    <source>
        <dbReference type="ARBA" id="ARBA00023242"/>
    </source>
</evidence>
<dbReference type="Pfam" id="PF00447">
    <property type="entry name" value="HSF_DNA-bind"/>
    <property type="match status" value="1"/>
</dbReference>
<comment type="similarity">
    <text evidence="4">Belongs to the HSF family.</text>
</comment>
<dbReference type="FunFam" id="1.10.10.10:FF:001242">
    <property type="entry name" value="HSF33, heat shock transcription factor DNA-binding domain-containing protein, DNA binding, transcription factor"/>
    <property type="match status" value="1"/>
</dbReference>
<evidence type="ECO:0000256" key="2">
    <source>
        <dbReference type="ARBA" id="ARBA00023125"/>
    </source>
</evidence>
<dbReference type="AlphaFoldDB" id="A0ABD3MCJ8"/>
<dbReference type="Gene3D" id="1.10.10.10">
    <property type="entry name" value="Winged helix-like DNA-binding domain superfamily/Winged helix DNA-binding domain"/>
    <property type="match status" value="1"/>
</dbReference>
<feature type="domain" description="HSF-type DNA-binding" evidence="6">
    <location>
        <begin position="77"/>
        <end position="190"/>
    </location>
</feature>
<reference evidence="7 8" key="1">
    <citation type="submission" date="2024-10" db="EMBL/GenBank/DDBJ databases">
        <title>Updated reference genomes for cyclostephanoid diatoms.</title>
        <authorList>
            <person name="Roberts W.R."/>
            <person name="Alverson A.J."/>
        </authorList>
    </citation>
    <scope>NUCLEOTIDE SEQUENCE [LARGE SCALE GENOMIC DNA]</scope>
    <source>
        <strain evidence="7 8">AJA232-27</strain>
    </source>
</reference>
<feature type="compositionally biased region" description="Polar residues" evidence="5">
    <location>
        <begin position="250"/>
        <end position="259"/>
    </location>
</feature>
<comment type="subcellular location">
    <subcellularLocation>
        <location evidence="1">Nucleus</location>
    </subcellularLocation>
</comment>
<evidence type="ECO:0000256" key="5">
    <source>
        <dbReference type="SAM" id="MobiDB-lite"/>
    </source>
</evidence>
<proteinExistence type="inferred from homology"/>
<evidence type="ECO:0000256" key="1">
    <source>
        <dbReference type="ARBA" id="ARBA00004123"/>
    </source>
</evidence>
<organism evidence="7 8">
    <name type="scientific">Discostella pseudostelligera</name>
    <dbReference type="NCBI Taxonomy" id="259834"/>
    <lineage>
        <taxon>Eukaryota</taxon>
        <taxon>Sar</taxon>
        <taxon>Stramenopiles</taxon>
        <taxon>Ochrophyta</taxon>
        <taxon>Bacillariophyta</taxon>
        <taxon>Coscinodiscophyceae</taxon>
        <taxon>Thalassiosirophycidae</taxon>
        <taxon>Stephanodiscales</taxon>
        <taxon>Stephanodiscaceae</taxon>
        <taxon>Discostella</taxon>
    </lineage>
</organism>
<dbReference type="PANTHER" id="PTHR10015:SF206">
    <property type="entry name" value="HSF-TYPE DNA-BINDING DOMAIN-CONTAINING PROTEIN"/>
    <property type="match status" value="1"/>
</dbReference>